<keyword evidence="9" id="KW-0732">Signal</keyword>
<sequence>MGHLTRLSRRPVFQFMLVVTFSWSVLARCDETRPCTEEFRSLPGIPLQSLSSARQDCGPVDALRATQQRTGKSGFDGRTVTARRLGEGLGFAGREGIRLTMAHRSVHPSEPFVHPREALQRLLARDQVRVRRFSREAESSSSRPANELVRAPERDTFPDITHPGGKKRPNTTTATKPTSTTEENVYNFQSTVGSGVHLGSGEYFMDFYVGTPAKAISVIIDTGSDLTWVQCDPCNLCYHQQGPFFSPNGSSSYQGLHCNSNSCVSAGGFGEDAEGGCNADKPGVCKYFYYYGDSSNTTGDYALETVTFNVSGGAPLQIEQILFGCGHSNIGLFQGSGGLLGLGQGAISFVSQIGDLFKNRFSYCLVDRDNPLKVKSPLVFGEDTVYAKLEDQMQWTPFLKNTPTDTFYYINITGVSVGGESLPIPDSVWAIDAQGYGGSIIDSGTTLTYFKQEAYDLISKKFQELITYPSVSSVPVLEICYNVSGVENPDFPAFSVRFEGDAVMELPFQNYFIRADPEDEVYCLALLSVGPKNINIVGNFQQQNFHVVYDRGNSRLGFAPVDCSSAL</sequence>
<feature type="chain" id="PRO_5015355382" description="Peptidase A1 domain-containing protein" evidence="9">
    <location>
        <begin position="28"/>
        <end position="567"/>
    </location>
</feature>
<evidence type="ECO:0000256" key="9">
    <source>
        <dbReference type="SAM" id="SignalP"/>
    </source>
</evidence>
<evidence type="ECO:0000313" key="11">
    <source>
        <dbReference type="EMBL" id="PTQ26843.1"/>
    </source>
</evidence>
<dbReference type="InterPro" id="IPR033121">
    <property type="entry name" value="PEPTIDASE_A1"/>
</dbReference>
<dbReference type="PRINTS" id="PR00792">
    <property type="entry name" value="PEPSIN"/>
</dbReference>
<protein>
    <recommendedName>
        <fullName evidence="10">Peptidase A1 domain-containing protein</fullName>
    </recommendedName>
</protein>
<name>A0A2R6VZ09_MARPO</name>
<evidence type="ECO:0000256" key="4">
    <source>
        <dbReference type="ARBA" id="ARBA00022801"/>
    </source>
</evidence>
<evidence type="ECO:0000313" key="12">
    <source>
        <dbReference type="Proteomes" id="UP000244005"/>
    </source>
</evidence>
<proteinExistence type="inferred from homology"/>
<dbReference type="OMA" id="EPAYQII"/>
<feature type="active site" evidence="6">
    <location>
        <position position="442"/>
    </location>
</feature>
<dbReference type="OrthoDB" id="1294322at2759"/>
<dbReference type="Gene3D" id="2.40.70.10">
    <property type="entry name" value="Acid Proteases"/>
    <property type="match status" value="2"/>
</dbReference>
<evidence type="ECO:0000256" key="8">
    <source>
        <dbReference type="SAM" id="MobiDB-lite"/>
    </source>
</evidence>
<dbReference type="InterPro" id="IPR051708">
    <property type="entry name" value="Plant_Aspart_Prot_A1"/>
</dbReference>
<gene>
    <name evidence="11" type="ORF">MARPO_0316s0004</name>
</gene>
<dbReference type="SUPFAM" id="SSF50630">
    <property type="entry name" value="Acid proteases"/>
    <property type="match status" value="1"/>
</dbReference>
<keyword evidence="12" id="KW-1185">Reference proteome</keyword>
<keyword evidence="3 7" id="KW-0064">Aspartyl protease</keyword>
<dbReference type="InterPro" id="IPR001461">
    <property type="entry name" value="Aspartic_peptidase_A1"/>
</dbReference>
<keyword evidence="2 7" id="KW-0645">Protease</keyword>
<dbReference type="Pfam" id="PF14541">
    <property type="entry name" value="TAXi_C"/>
    <property type="match status" value="1"/>
</dbReference>
<organism evidence="11 12">
    <name type="scientific">Marchantia polymorpha</name>
    <name type="common">Common liverwort</name>
    <name type="synonym">Marchantia aquatica</name>
    <dbReference type="NCBI Taxonomy" id="3197"/>
    <lineage>
        <taxon>Eukaryota</taxon>
        <taxon>Viridiplantae</taxon>
        <taxon>Streptophyta</taxon>
        <taxon>Embryophyta</taxon>
        <taxon>Marchantiophyta</taxon>
        <taxon>Marchantiopsida</taxon>
        <taxon>Marchantiidae</taxon>
        <taxon>Marchantiales</taxon>
        <taxon>Marchantiaceae</taxon>
        <taxon>Marchantia</taxon>
    </lineage>
</organism>
<dbReference type="InterPro" id="IPR034161">
    <property type="entry name" value="Pepsin-like_plant"/>
</dbReference>
<dbReference type="InterPro" id="IPR032799">
    <property type="entry name" value="TAXi_C"/>
</dbReference>
<evidence type="ECO:0000256" key="6">
    <source>
        <dbReference type="PIRSR" id="PIRSR601461-1"/>
    </source>
</evidence>
<evidence type="ECO:0000256" key="3">
    <source>
        <dbReference type="ARBA" id="ARBA00022750"/>
    </source>
</evidence>
<evidence type="ECO:0000256" key="5">
    <source>
        <dbReference type="ARBA" id="ARBA00023180"/>
    </source>
</evidence>
<dbReference type="Gramene" id="Mp7g10610.1">
    <property type="protein sequence ID" value="Mp7g10610.1.cds1"/>
    <property type="gene ID" value="Mp7g10610"/>
</dbReference>
<dbReference type="Proteomes" id="UP000244005">
    <property type="component" value="Unassembled WGS sequence"/>
</dbReference>
<dbReference type="PROSITE" id="PS51767">
    <property type="entry name" value="PEPTIDASE_A1"/>
    <property type="match status" value="1"/>
</dbReference>
<dbReference type="GO" id="GO:0006508">
    <property type="term" value="P:proteolysis"/>
    <property type="evidence" value="ECO:0007669"/>
    <property type="project" value="UniProtKB-KW"/>
</dbReference>
<dbReference type="Pfam" id="PF14543">
    <property type="entry name" value="TAXi_N"/>
    <property type="match status" value="1"/>
</dbReference>
<keyword evidence="4 7" id="KW-0378">Hydrolase</keyword>
<dbReference type="FunFam" id="2.40.70.10:FF:000034">
    <property type="entry name" value="Aspartyl protease family protein"/>
    <property type="match status" value="1"/>
</dbReference>
<evidence type="ECO:0000256" key="7">
    <source>
        <dbReference type="RuleBase" id="RU000454"/>
    </source>
</evidence>
<comment type="similarity">
    <text evidence="1 7">Belongs to the peptidase A1 family.</text>
</comment>
<dbReference type="CDD" id="cd05476">
    <property type="entry name" value="pepsin_A_like_plant"/>
    <property type="match status" value="1"/>
</dbReference>
<feature type="compositionally biased region" description="Low complexity" evidence="8">
    <location>
        <begin position="171"/>
        <end position="180"/>
    </location>
</feature>
<dbReference type="FunFam" id="2.40.70.10:FF:000031">
    <property type="entry name" value="Aspartyl protease AED1"/>
    <property type="match status" value="1"/>
</dbReference>
<feature type="signal peptide" evidence="9">
    <location>
        <begin position="1"/>
        <end position="27"/>
    </location>
</feature>
<evidence type="ECO:0000256" key="1">
    <source>
        <dbReference type="ARBA" id="ARBA00007447"/>
    </source>
</evidence>
<dbReference type="PROSITE" id="PS00141">
    <property type="entry name" value="ASP_PROTEASE"/>
    <property type="match status" value="1"/>
</dbReference>
<reference evidence="12" key="1">
    <citation type="journal article" date="2017" name="Cell">
        <title>Insights into land plant evolution garnered from the Marchantia polymorpha genome.</title>
        <authorList>
            <person name="Bowman J.L."/>
            <person name="Kohchi T."/>
            <person name="Yamato K.T."/>
            <person name="Jenkins J."/>
            <person name="Shu S."/>
            <person name="Ishizaki K."/>
            <person name="Yamaoka S."/>
            <person name="Nishihama R."/>
            <person name="Nakamura Y."/>
            <person name="Berger F."/>
            <person name="Adam C."/>
            <person name="Aki S.S."/>
            <person name="Althoff F."/>
            <person name="Araki T."/>
            <person name="Arteaga-Vazquez M.A."/>
            <person name="Balasubrmanian S."/>
            <person name="Barry K."/>
            <person name="Bauer D."/>
            <person name="Boehm C.R."/>
            <person name="Briginshaw L."/>
            <person name="Caballero-Perez J."/>
            <person name="Catarino B."/>
            <person name="Chen F."/>
            <person name="Chiyoda S."/>
            <person name="Chovatia M."/>
            <person name="Davies K.M."/>
            <person name="Delmans M."/>
            <person name="Demura T."/>
            <person name="Dierschke T."/>
            <person name="Dolan L."/>
            <person name="Dorantes-Acosta A.E."/>
            <person name="Eklund D.M."/>
            <person name="Florent S.N."/>
            <person name="Flores-Sandoval E."/>
            <person name="Fujiyama A."/>
            <person name="Fukuzawa H."/>
            <person name="Galik B."/>
            <person name="Grimanelli D."/>
            <person name="Grimwood J."/>
            <person name="Grossniklaus U."/>
            <person name="Hamada T."/>
            <person name="Haseloff J."/>
            <person name="Hetherington A.J."/>
            <person name="Higo A."/>
            <person name="Hirakawa Y."/>
            <person name="Hundley H.N."/>
            <person name="Ikeda Y."/>
            <person name="Inoue K."/>
            <person name="Inoue S.I."/>
            <person name="Ishida S."/>
            <person name="Jia Q."/>
            <person name="Kakita M."/>
            <person name="Kanazawa T."/>
            <person name="Kawai Y."/>
            <person name="Kawashima T."/>
            <person name="Kennedy M."/>
            <person name="Kinose K."/>
            <person name="Kinoshita T."/>
            <person name="Kohara Y."/>
            <person name="Koide E."/>
            <person name="Komatsu K."/>
            <person name="Kopischke S."/>
            <person name="Kubo M."/>
            <person name="Kyozuka J."/>
            <person name="Lagercrantz U."/>
            <person name="Lin S.S."/>
            <person name="Lindquist E."/>
            <person name="Lipzen A.M."/>
            <person name="Lu C.W."/>
            <person name="De Luna E."/>
            <person name="Martienssen R.A."/>
            <person name="Minamino N."/>
            <person name="Mizutani M."/>
            <person name="Mizutani M."/>
            <person name="Mochizuki N."/>
            <person name="Monte I."/>
            <person name="Mosher R."/>
            <person name="Nagasaki H."/>
            <person name="Nakagami H."/>
            <person name="Naramoto S."/>
            <person name="Nishitani K."/>
            <person name="Ohtani M."/>
            <person name="Okamoto T."/>
            <person name="Okumura M."/>
            <person name="Phillips J."/>
            <person name="Pollak B."/>
            <person name="Reinders A."/>
            <person name="Rovekamp M."/>
            <person name="Sano R."/>
            <person name="Sawa S."/>
            <person name="Schmid M.W."/>
            <person name="Shirakawa M."/>
            <person name="Solano R."/>
            <person name="Spunde A."/>
            <person name="Suetsugu N."/>
            <person name="Sugano S."/>
            <person name="Sugiyama A."/>
            <person name="Sun R."/>
            <person name="Suzuki Y."/>
            <person name="Takenaka M."/>
            <person name="Takezawa D."/>
            <person name="Tomogane H."/>
            <person name="Tsuzuki M."/>
            <person name="Ueda T."/>
            <person name="Umeda M."/>
            <person name="Ward J.M."/>
            <person name="Watanabe Y."/>
            <person name="Yazaki K."/>
            <person name="Yokoyama R."/>
            <person name="Yoshitake Y."/>
            <person name="Yotsui I."/>
            <person name="Zachgo S."/>
            <person name="Schmutz J."/>
        </authorList>
    </citation>
    <scope>NUCLEOTIDE SEQUENCE [LARGE SCALE GENOMIC DNA]</scope>
    <source>
        <strain evidence="12">Tak-1</strain>
    </source>
</reference>
<dbReference type="InterPro" id="IPR001969">
    <property type="entry name" value="Aspartic_peptidase_AS"/>
</dbReference>
<evidence type="ECO:0000259" key="10">
    <source>
        <dbReference type="PROSITE" id="PS51767"/>
    </source>
</evidence>
<dbReference type="GO" id="GO:0004190">
    <property type="term" value="F:aspartic-type endopeptidase activity"/>
    <property type="evidence" value="ECO:0000318"/>
    <property type="project" value="GO_Central"/>
</dbReference>
<dbReference type="EMBL" id="KZ772990">
    <property type="protein sequence ID" value="PTQ26843.1"/>
    <property type="molecule type" value="Genomic_DNA"/>
</dbReference>
<dbReference type="InterPro" id="IPR021109">
    <property type="entry name" value="Peptidase_aspartic_dom_sf"/>
</dbReference>
<evidence type="ECO:0000256" key="2">
    <source>
        <dbReference type="ARBA" id="ARBA00022670"/>
    </source>
</evidence>
<keyword evidence="5" id="KW-0325">Glycoprotein</keyword>
<accession>A0A2R6VZ09</accession>
<dbReference type="AlphaFoldDB" id="A0A2R6VZ09"/>
<feature type="domain" description="Peptidase A1" evidence="10">
    <location>
        <begin position="203"/>
        <end position="559"/>
    </location>
</feature>
<dbReference type="InterPro" id="IPR032861">
    <property type="entry name" value="TAXi_N"/>
</dbReference>
<dbReference type="PANTHER" id="PTHR47967">
    <property type="entry name" value="OS07G0603500 PROTEIN-RELATED"/>
    <property type="match status" value="1"/>
</dbReference>
<feature type="region of interest" description="Disordered" evidence="8">
    <location>
        <begin position="133"/>
        <end position="180"/>
    </location>
</feature>
<feature type="active site" evidence="6">
    <location>
        <position position="221"/>
    </location>
</feature>
<dbReference type="PANTHER" id="PTHR47967:SF28">
    <property type="entry name" value="ASPARTYL PROTEASE FAMILY PROTEIN 2-LIKE"/>
    <property type="match status" value="1"/>
</dbReference>